<protein>
    <submittedName>
        <fullName evidence="2">N-6 DNA Methylase</fullName>
    </submittedName>
</protein>
<dbReference type="Pfam" id="PF02384">
    <property type="entry name" value="N6_Mtase"/>
    <property type="match status" value="2"/>
</dbReference>
<dbReference type="PANTHER" id="PTHR42998">
    <property type="entry name" value="TYPE I RESTRICTION ENZYME HINDVIIP M PROTEIN-RELATED"/>
    <property type="match status" value="1"/>
</dbReference>
<dbReference type="GO" id="GO:0008170">
    <property type="term" value="F:N-methyltransferase activity"/>
    <property type="evidence" value="ECO:0007669"/>
    <property type="project" value="InterPro"/>
</dbReference>
<dbReference type="InterPro" id="IPR052916">
    <property type="entry name" value="Type-I_RE_MTase_Subunit"/>
</dbReference>
<gene>
    <name evidence="2" type="ORF">HMPREF0970_00412</name>
</gene>
<dbReference type="HOGENOM" id="CLU_013049_4_1_11"/>
<evidence type="ECO:0000313" key="3">
    <source>
        <dbReference type="Proteomes" id="UP000003150"/>
    </source>
</evidence>
<feature type="domain" description="DNA methylase adenine-specific" evidence="1">
    <location>
        <begin position="61"/>
        <end position="239"/>
    </location>
</feature>
<evidence type="ECO:0000313" key="2">
    <source>
        <dbReference type="EMBL" id="EFF80775.1"/>
    </source>
</evidence>
<dbReference type="Gene3D" id="3.40.50.150">
    <property type="entry name" value="Vaccinia Virus protein VP39"/>
    <property type="match status" value="2"/>
</dbReference>
<feature type="domain" description="DNA methylase adenine-specific" evidence="1">
    <location>
        <begin position="1"/>
        <end position="60"/>
    </location>
</feature>
<keyword evidence="2" id="KW-0808">Transferase</keyword>
<organism evidence="2 3">
    <name type="scientific">Schaalia odontolytica F0309</name>
    <dbReference type="NCBI Taxonomy" id="649742"/>
    <lineage>
        <taxon>Bacteria</taxon>
        <taxon>Bacillati</taxon>
        <taxon>Actinomycetota</taxon>
        <taxon>Actinomycetes</taxon>
        <taxon>Actinomycetales</taxon>
        <taxon>Actinomycetaceae</taxon>
        <taxon>Schaalia</taxon>
    </lineage>
</organism>
<dbReference type="GO" id="GO:0003677">
    <property type="term" value="F:DNA binding"/>
    <property type="evidence" value="ECO:0007669"/>
    <property type="project" value="InterPro"/>
</dbReference>
<reference evidence="2 3" key="1">
    <citation type="submission" date="2009-10" db="EMBL/GenBank/DDBJ databases">
        <authorList>
            <person name="Weinstock G."/>
            <person name="Sodergren E."/>
            <person name="Clifton S."/>
            <person name="Fulton L."/>
            <person name="Fulton B."/>
            <person name="Courtney L."/>
            <person name="Fronick C."/>
            <person name="Harrison M."/>
            <person name="Strong C."/>
            <person name="Farmer C."/>
            <person name="Delahaunty K."/>
            <person name="Markovic C."/>
            <person name="Hall O."/>
            <person name="Minx P."/>
            <person name="Tomlinson C."/>
            <person name="Mitreva M."/>
            <person name="Nelson J."/>
            <person name="Hou S."/>
            <person name="Wollam A."/>
            <person name="Pepin K.H."/>
            <person name="Johnson M."/>
            <person name="Bhonagiri V."/>
            <person name="Nash W.E."/>
            <person name="Warren W."/>
            <person name="Chinwalla A."/>
            <person name="Mardis E.R."/>
            <person name="Wilson R.K."/>
        </authorList>
    </citation>
    <scope>NUCLEOTIDE SEQUENCE [LARGE SCALE GENOMIC DNA]</scope>
    <source>
        <strain evidence="2 3">F0309</strain>
    </source>
</reference>
<proteinExistence type="predicted"/>
<dbReference type="Proteomes" id="UP000003150">
    <property type="component" value="Unassembled WGS sequence"/>
</dbReference>
<dbReference type="AlphaFoldDB" id="D4TWV1"/>
<dbReference type="InterPro" id="IPR029063">
    <property type="entry name" value="SAM-dependent_MTases_sf"/>
</dbReference>
<evidence type="ECO:0000259" key="1">
    <source>
        <dbReference type="Pfam" id="PF02384"/>
    </source>
</evidence>
<dbReference type="SUPFAM" id="SSF53335">
    <property type="entry name" value="S-adenosyl-L-methionine-dependent methyltransferases"/>
    <property type="match status" value="1"/>
</dbReference>
<keyword evidence="2" id="KW-0489">Methyltransferase</keyword>
<dbReference type="PATRIC" id="fig|649742.3.peg.200"/>
<dbReference type="EMBL" id="ACYT02000012">
    <property type="protein sequence ID" value="EFF80775.1"/>
    <property type="molecule type" value="Genomic_DNA"/>
</dbReference>
<name>D4TWV1_9ACTO</name>
<accession>D4TWV1</accession>
<comment type="caution">
    <text evidence="2">The sequence shown here is derived from an EMBL/GenBank/DDBJ whole genome shotgun (WGS) entry which is preliminary data.</text>
</comment>
<sequence length="279" mass="31183">MFVQCAKFVECHHEKASRKLSLFGTEKTGDTIPLAKMNLPLHGLSGDIRQDNSYSEDPYKADNGNFIWIQQFYAALSAKGRAGFVMANSACDTGHSEKDIRQRLIESGTVDVMVAVGPNFFYTVTLPVTLWFLDKAKLGTAREDTVLFIDARHVFYQIDRAHRDFTAEQIEFISNIVRLYRGEHVQTVDGSNELLEQNFPGGQYVDVGGLCKIATRVEIQEQGWSLNPGRYIGTAAVDEEDVDFLSDLQRLYEEFTQLSDDADALRAKVDAAINGVLGL</sequence>
<dbReference type="PANTHER" id="PTHR42998:SF1">
    <property type="entry name" value="TYPE I RESTRICTION ENZYME HINDI METHYLASE SUBUNIT"/>
    <property type="match status" value="1"/>
</dbReference>
<dbReference type="InterPro" id="IPR003356">
    <property type="entry name" value="DNA_methylase_A-5"/>
</dbReference>
<dbReference type="GO" id="GO:0032259">
    <property type="term" value="P:methylation"/>
    <property type="evidence" value="ECO:0007669"/>
    <property type="project" value="UniProtKB-KW"/>
</dbReference>